<evidence type="ECO:0000256" key="4">
    <source>
        <dbReference type="SAM" id="MobiDB-lite"/>
    </source>
</evidence>
<dbReference type="InterPro" id="IPR036465">
    <property type="entry name" value="vWFA_dom_sf"/>
</dbReference>
<dbReference type="InterPro" id="IPR056862">
    <property type="entry name" value="VWA7_N"/>
</dbReference>
<evidence type="ECO:0000259" key="5">
    <source>
        <dbReference type="Pfam" id="PF25106"/>
    </source>
</evidence>
<dbReference type="PANTHER" id="PTHR14905">
    <property type="entry name" value="NG37"/>
    <property type="match status" value="1"/>
</dbReference>
<dbReference type="SUPFAM" id="SSF53300">
    <property type="entry name" value="vWA-like"/>
    <property type="match status" value="1"/>
</dbReference>
<reference evidence="7 8" key="1">
    <citation type="journal article" date="2022" name="Gigascience">
        <title>A chromosome-level genome assembly and annotation of the desert horned lizard, Phrynosoma platyrhinos, provides insight into chromosomal rearrangements among reptiles.</title>
        <authorList>
            <person name="Koochekian N."/>
            <person name="Ascanio A."/>
            <person name="Farleigh K."/>
            <person name="Card D.C."/>
            <person name="Schield D.R."/>
            <person name="Castoe T.A."/>
            <person name="Jezkova T."/>
        </authorList>
    </citation>
    <scope>NUCLEOTIDE SEQUENCE [LARGE SCALE GENOMIC DNA]</scope>
    <source>
        <strain evidence="7">NK-2021</strain>
    </source>
</reference>
<evidence type="ECO:0000256" key="1">
    <source>
        <dbReference type="ARBA" id="ARBA00004613"/>
    </source>
</evidence>
<evidence type="ECO:0000313" key="8">
    <source>
        <dbReference type="Proteomes" id="UP000826234"/>
    </source>
</evidence>
<keyword evidence="3" id="KW-0732">Signal</keyword>
<dbReference type="PANTHER" id="PTHR14905:SF21">
    <property type="entry name" value="VWFA DOMAIN-CONTAINING PROTEIN"/>
    <property type="match status" value="1"/>
</dbReference>
<feature type="domain" description="Hemicentin-1-like von Willebrand factor A" evidence="5">
    <location>
        <begin position="243"/>
        <end position="411"/>
    </location>
</feature>
<proteinExistence type="predicted"/>
<accession>A0ABQ7TKZ7</accession>
<dbReference type="Pfam" id="PF25106">
    <property type="entry name" value="VWA_4"/>
    <property type="match status" value="1"/>
</dbReference>
<keyword evidence="2" id="KW-0964">Secreted</keyword>
<dbReference type="InterPro" id="IPR056861">
    <property type="entry name" value="HMCN1-like_VWA"/>
</dbReference>
<dbReference type="Proteomes" id="UP000826234">
    <property type="component" value="Unassembled WGS sequence"/>
</dbReference>
<dbReference type="Gene3D" id="3.40.50.410">
    <property type="entry name" value="von Willebrand factor, type A domain"/>
    <property type="match status" value="1"/>
</dbReference>
<comment type="subcellular location">
    <subcellularLocation>
        <location evidence="1">Secreted</location>
    </subcellularLocation>
</comment>
<organism evidence="7 8">
    <name type="scientific">Phrynosoma platyrhinos</name>
    <name type="common">Desert horned lizard</name>
    <dbReference type="NCBI Taxonomy" id="52577"/>
    <lineage>
        <taxon>Eukaryota</taxon>
        <taxon>Metazoa</taxon>
        <taxon>Chordata</taxon>
        <taxon>Craniata</taxon>
        <taxon>Vertebrata</taxon>
        <taxon>Euteleostomi</taxon>
        <taxon>Lepidosauria</taxon>
        <taxon>Squamata</taxon>
        <taxon>Bifurcata</taxon>
        <taxon>Unidentata</taxon>
        <taxon>Episquamata</taxon>
        <taxon>Toxicofera</taxon>
        <taxon>Iguania</taxon>
        <taxon>Phrynosomatidae</taxon>
        <taxon>Phrynosomatinae</taxon>
        <taxon>Phrynosoma</taxon>
    </lineage>
</organism>
<gene>
    <name evidence="7" type="ORF">JD844_013552</name>
</gene>
<dbReference type="InterPro" id="IPR052577">
    <property type="entry name" value="VWA7"/>
</dbReference>
<keyword evidence="8" id="KW-1185">Reference proteome</keyword>
<sequence>MGFVSGFRPNHESGGIDPGDFTDADITEKGALQAVAWFMETEIIKGNNQVEIHHAEDSSFFFHCGEITKSIAQLRALRKAMLASLAEPVTLAGLEAARLNAGKALHLAVNEDSGDRVPSAPASKATCKDCVKDISGVYTCKDNIRVKDMLVSGYKISATCKTKPQGKCGHGGKDDATQDIYPTGGINKETSDPKLSPHADLHKKAAELAIRATKEFFVEGDASLLSEVGEDIFRKFFNLEGYSLTFVIDTTSSMTEDIAQVKEKCMEILQNFSDLPDTPFNYILVPFNDPDYGPAFKTQNVNELKSYISKLTVDGGGDCPEMSLSGLKVALDDSLPSFTDAGSKDEDLKEEIKIKVDTTLSEVNYVLTGSCDSRKRRSITKRITRAAEKSYENIYEEIAAYSGGYYVMTSKSELSRVLGIMELSLNAAPVKVARARLDGTRFSFPVDETLTEITVSMLGDTEGAKLKRLVAVSELGTPMWSASLNQTSDALGNVLAVASVPFDAPTSLLSIEGLSPSNLPFSRINTNPIRTESVQIMPLPGQKVSMSPGETLEVSVLVVNDGPAAWYTFKVWDDLSLLRSFTPTTHYLKPGQNTNLTAIFAAPVGQDKFATSTATFSAQSSAAQNYLKLPITVIPETALETDTTPPVYNLVQLKMPCAEDSQHQPDCSRLIWRITFFAKDDHSDVSVKVSPNPSGVSCHPSGTDGDKDIICDYKSNCCTPFAEILVSDGKGNADAFTVDYNTTLPTAAR</sequence>
<protein>
    <recommendedName>
        <fullName evidence="9">von Willebrand factor A domain-containing protein 7</fullName>
    </recommendedName>
</protein>
<feature type="domain" description="VWA7 N-terminal" evidence="6">
    <location>
        <begin position="120"/>
        <end position="217"/>
    </location>
</feature>
<comment type="caution">
    <text evidence="7">The sequence shown here is derived from an EMBL/GenBank/DDBJ whole genome shotgun (WGS) entry which is preliminary data.</text>
</comment>
<dbReference type="Pfam" id="PF25107">
    <property type="entry name" value="VWA7_N"/>
    <property type="match status" value="1"/>
</dbReference>
<evidence type="ECO:0008006" key="9">
    <source>
        <dbReference type="Google" id="ProtNLM"/>
    </source>
</evidence>
<evidence type="ECO:0000256" key="2">
    <source>
        <dbReference type="ARBA" id="ARBA00022525"/>
    </source>
</evidence>
<evidence type="ECO:0000313" key="7">
    <source>
        <dbReference type="EMBL" id="KAH0630490.1"/>
    </source>
</evidence>
<feature type="region of interest" description="Disordered" evidence="4">
    <location>
        <begin position="1"/>
        <end position="22"/>
    </location>
</feature>
<evidence type="ECO:0000256" key="3">
    <source>
        <dbReference type="ARBA" id="ARBA00022729"/>
    </source>
</evidence>
<dbReference type="EMBL" id="JAIPUX010000439">
    <property type="protein sequence ID" value="KAH0630490.1"/>
    <property type="molecule type" value="Genomic_DNA"/>
</dbReference>
<evidence type="ECO:0000259" key="6">
    <source>
        <dbReference type="Pfam" id="PF25107"/>
    </source>
</evidence>
<name>A0ABQ7TKZ7_PHRPL</name>